<keyword evidence="2" id="KW-1185">Reference proteome</keyword>
<dbReference type="PANTHER" id="PTHR38115">
    <property type="entry name" value="LIPOCALIN-LIKE DOMAIN-CONTAINING PROTEIN"/>
    <property type="match status" value="1"/>
</dbReference>
<dbReference type="AlphaFoldDB" id="A0A9W8QN17"/>
<dbReference type="SUPFAM" id="SSF50814">
    <property type="entry name" value="Lipocalins"/>
    <property type="match status" value="1"/>
</dbReference>
<dbReference type="PANTHER" id="PTHR38115:SF1">
    <property type="entry name" value="LIPOCALIN-LIKE DOMAIN-CONTAINING PROTEIN"/>
    <property type="match status" value="1"/>
</dbReference>
<dbReference type="InterPro" id="IPR012674">
    <property type="entry name" value="Calycin"/>
</dbReference>
<dbReference type="Gene3D" id="2.40.128.20">
    <property type="match status" value="1"/>
</dbReference>
<gene>
    <name evidence="1" type="ORF">LMH87_006596</name>
</gene>
<proteinExistence type="predicted"/>
<accession>A0A9W8QN17</accession>
<evidence type="ECO:0000313" key="2">
    <source>
        <dbReference type="Proteomes" id="UP001144673"/>
    </source>
</evidence>
<dbReference type="GeneID" id="80893755"/>
<reference evidence="1" key="1">
    <citation type="journal article" date="2023" name="Access Microbiol">
        <title>De-novo genome assembly for Akanthomyces muscarius, a biocontrol agent of insect agricultural pests.</title>
        <authorList>
            <person name="Erdos Z."/>
            <person name="Studholme D.J."/>
            <person name="Raymond B."/>
            <person name="Sharma M."/>
        </authorList>
    </citation>
    <scope>NUCLEOTIDE SEQUENCE</scope>
    <source>
        <strain evidence="1">Ve6</strain>
    </source>
</reference>
<dbReference type="Proteomes" id="UP001144673">
    <property type="component" value="Chromosome 1"/>
</dbReference>
<sequence>MAAPAEKTVLDLNGNWIMNAKLSDSSDAVLKAQGVNWLMRKVITMATVTLIVTQTKDASGNILLDIENKPSGGMPGAVEKRVLNWEPVELNHTLFGNIRGRSRVAKLADLEDEWLKGGWEEGTEEVLHFKTEHIDSKGVVTQQVLGFVKVEGVRYQARRVLVTTEGSDKNVEISIVYDYLGSGEVSHLTNPVFFLVALLFTAYSSTAANALTITSQEINA</sequence>
<organism evidence="1 2">
    <name type="scientific">Akanthomyces muscarius</name>
    <name type="common">Entomopathogenic fungus</name>
    <name type="synonym">Lecanicillium muscarium</name>
    <dbReference type="NCBI Taxonomy" id="2231603"/>
    <lineage>
        <taxon>Eukaryota</taxon>
        <taxon>Fungi</taxon>
        <taxon>Dikarya</taxon>
        <taxon>Ascomycota</taxon>
        <taxon>Pezizomycotina</taxon>
        <taxon>Sordariomycetes</taxon>
        <taxon>Hypocreomycetidae</taxon>
        <taxon>Hypocreales</taxon>
        <taxon>Cordycipitaceae</taxon>
        <taxon>Akanthomyces</taxon>
    </lineage>
</organism>
<dbReference type="InterPro" id="IPR053037">
    <property type="entry name" value="Pericyclase_pydY-like"/>
</dbReference>
<dbReference type="RefSeq" id="XP_056059858.1">
    <property type="nucleotide sequence ID" value="XM_056204507.1"/>
</dbReference>
<dbReference type="EMBL" id="JAJHUN010000001">
    <property type="protein sequence ID" value="KAJ4164943.1"/>
    <property type="molecule type" value="Genomic_DNA"/>
</dbReference>
<name>A0A9W8QN17_AKAMU</name>
<protein>
    <submittedName>
        <fullName evidence="1">Uncharacterized protein</fullName>
    </submittedName>
</protein>
<evidence type="ECO:0000313" key="1">
    <source>
        <dbReference type="EMBL" id="KAJ4164943.1"/>
    </source>
</evidence>
<comment type="caution">
    <text evidence="1">The sequence shown here is derived from an EMBL/GenBank/DDBJ whole genome shotgun (WGS) entry which is preliminary data.</text>
</comment>
<dbReference type="KEGG" id="amus:LMH87_006596"/>